<name>A0AA45QQY2_9LACT</name>
<keyword evidence="2" id="KW-0238">DNA-binding</keyword>
<dbReference type="InterPro" id="IPR037171">
    <property type="entry name" value="NagB/RpiA_transferase-like"/>
</dbReference>
<evidence type="ECO:0000259" key="4">
    <source>
        <dbReference type="PROSITE" id="PS51000"/>
    </source>
</evidence>
<dbReference type="AlphaFoldDB" id="A0AA45QQY2"/>
<protein>
    <submittedName>
        <fullName evidence="5">DeoR/GlpR transcriptional regulator</fullName>
    </submittedName>
</protein>
<keyword evidence="6" id="KW-1185">Reference proteome</keyword>
<dbReference type="InterPro" id="IPR050313">
    <property type="entry name" value="Carb_Metab_HTH_regulators"/>
</dbReference>
<dbReference type="InterPro" id="IPR036390">
    <property type="entry name" value="WH_DNA-bd_sf"/>
</dbReference>
<keyword evidence="3" id="KW-0804">Transcription</keyword>
<dbReference type="Pfam" id="PF00455">
    <property type="entry name" value="DeoRC"/>
    <property type="match status" value="1"/>
</dbReference>
<accession>A0AA45QQY2</accession>
<organism evidence="5 6">
    <name type="scientific">Lactococcus taiwanensis</name>
    <dbReference type="NCBI Taxonomy" id="1151742"/>
    <lineage>
        <taxon>Bacteria</taxon>
        <taxon>Bacillati</taxon>
        <taxon>Bacillota</taxon>
        <taxon>Bacilli</taxon>
        <taxon>Lactobacillales</taxon>
        <taxon>Streptococcaceae</taxon>
        <taxon>Lactococcus</taxon>
    </lineage>
</organism>
<dbReference type="GO" id="GO:0003677">
    <property type="term" value="F:DNA binding"/>
    <property type="evidence" value="ECO:0007669"/>
    <property type="project" value="UniProtKB-KW"/>
</dbReference>
<dbReference type="PANTHER" id="PTHR30363:SF56">
    <property type="entry name" value="TRANSCRIPTIONAL REGULATOR, DEOR FAMILY"/>
    <property type="match status" value="1"/>
</dbReference>
<dbReference type="PRINTS" id="PR00037">
    <property type="entry name" value="HTHLACR"/>
</dbReference>
<dbReference type="PANTHER" id="PTHR30363">
    <property type="entry name" value="HTH-TYPE TRANSCRIPTIONAL REGULATOR SRLR-RELATED"/>
    <property type="match status" value="1"/>
</dbReference>
<sequence>MLASERKRKIIDYLKIKKRATIEELLPVIEGSISTLRRDLNELEKEKRLRRVHGGAELTQNLSGELSISEKTSKNIQEKTKIAQQALSKIKDGDIIFLDAGTTTGLLAELISQSHLYLTVVTNSVTHLTKLTDERLIVYLLGGRVKKVTDAIIGSQALEQLSHYQFNAAFLGANAFDENHGAMTPDHEEAAIKALAVKQSQSAYVLADASKIGQMSFVKFAETDEVHLISEK</sequence>
<evidence type="ECO:0000313" key="6">
    <source>
        <dbReference type="Proteomes" id="UP000663608"/>
    </source>
</evidence>
<dbReference type="SMART" id="SM01134">
    <property type="entry name" value="DeoRC"/>
    <property type="match status" value="1"/>
</dbReference>
<proteinExistence type="predicted"/>
<dbReference type="Pfam" id="PF08220">
    <property type="entry name" value="HTH_DeoR"/>
    <property type="match status" value="1"/>
</dbReference>
<dbReference type="SMART" id="SM00420">
    <property type="entry name" value="HTH_DEOR"/>
    <property type="match status" value="1"/>
</dbReference>
<dbReference type="Gene3D" id="3.40.50.1360">
    <property type="match status" value="1"/>
</dbReference>
<reference evidence="5 6" key="1">
    <citation type="submission" date="2021-02" db="EMBL/GenBank/DDBJ databases">
        <title>Complete genome sequence of Lactococcus lactis strain K_LL004.</title>
        <authorList>
            <person name="Kim H.B."/>
        </authorList>
    </citation>
    <scope>NUCLEOTIDE SEQUENCE [LARGE SCALE GENOMIC DNA]</scope>
    <source>
        <strain evidence="5 6">K_LL004</strain>
    </source>
</reference>
<evidence type="ECO:0000256" key="2">
    <source>
        <dbReference type="ARBA" id="ARBA00023125"/>
    </source>
</evidence>
<dbReference type="GO" id="GO:0003700">
    <property type="term" value="F:DNA-binding transcription factor activity"/>
    <property type="evidence" value="ECO:0007669"/>
    <property type="project" value="InterPro"/>
</dbReference>
<evidence type="ECO:0000313" key="5">
    <source>
        <dbReference type="EMBL" id="QSE75851.1"/>
    </source>
</evidence>
<dbReference type="KEGG" id="lti:JW886_05050"/>
<dbReference type="PROSITE" id="PS51000">
    <property type="entry name" value="HTH_DEOR_2"/>
    <property type="match status" value="1"/>
</dbReference>
<evidence type="ECO:0000256" key="3">
    <source>
        <dbReference type="ARBA" id="ARBA00023163"/>
    </source>
</evidence>
<dbReference type="SUPFAM" id="SSF100950">
    <property type="entry name" value="NagB/RpiA/CoA transferase-like"/>
    <property type="match status" value="1"/>
</dbReference>
<dbReference type="PROSITE" id="PS00894">
    <property type="entry name" value="HTH_DEOR_1"/>
    <property type="match status" value="1"/>
</dbReference>
<feature type="domain" description="HTH deoR-type" evidence="4">
    <location>
        <begin position="3"/>
        <end position="58"/>
    </location>
</feature>
<dbReference type="EMBL" id="CP070872">
    <property type="protein sequence ID" value="QSE75851.1"/>
    <property type="molecule type" value="Genomic_DNA"/>
</dbReference>
<dbReference type="Proteomes" id="UP000663608">
    <property type="component" value="Chromosome"/>
</dbReference>
<dbReference type="InterPro" id="IPR014036">
    <property type="entry name" value="DeoR-like_C"/>
</dbReference>
<dbReference type="RefSeq" id="WP_075524587.1">
    <property type="nucleotide sequence ID" value="NZ_BNDT01000001.1"/>
</dbReference>
<dbReference type="SUPFAM" id="SSF46785">
    <property type="entry name" value="Winged helix' DNA-binding domain"/>
    <property type="match status" value="1"/>
</dbReference>
<keyword evidence="1" id="KW-0805">Transcription regulation</keyword>
<evidence type="ECO:0000256" key="1">
    <source>
        <dbReference type="ARBA" id="ARBA00023015"/>
    </source>
</evidence>
<dbReference type="InterPro" id="IPR018356">
    <property type="entry name" value="Tscrpt_reg_HTH_DeoR_CS"/>
</dbReference>
<gene>
    <name evidence="5" type="ORF">JW886_05050</name>
</gene>
<dbReference type="InterPro" id="IPR001034">
    <property type="entry name" value="DeoR_HTH"/>
</dbReference>